<dbReference type="InterPro" id="IPR031584">
    <property type="entry name" value="Put_ABC_export"/>
</dbReference>
<sequence>LLAALGERFAKPAKRFGLFALLGLLIVALATMKLRLPSGAGFMECARALVELPAVVTLSWITRPFVELYLAESLAHVACWAAIAAAILLAEIGLMMLFDVAYNEAAVGHARKMQQALRRMRSGGGAFATAGAKRSGLSIPRFPSWRGAGPIAWRQCQEMTRNFRGALMIGVFIFMWIGIFSILPAMAGAKREGSRPLQVTMPLVMILVMTPMMTVNFAFDFRRDLDRMTILKSLPLSPRAIAAGQLVAMTLLLSFWQALGVITLAILSGQIPPPLLAGILLILLPLNWVVGSVGNIIFLLLPYRIVSKDTGRLPFMGRTMMVMFLKILALAVIGGLCALLGRLMWEITGGSAFPTAVTVAGVLGAACIPLTLAVAAAFRSFDVSKDLPD</sequence>
<keyword evidence="1" id="KW-0812">Transmembrane</keyword>
<feature type="non-terminal residue" evidence="2">
    <location>
        <position position="1"/>
    </location>
</feature>
<feature type="transmembrane region" description="Helical" evidence="1">
    <location>
        <begin position="78"/>
        <end position="102"/>
    </location>
</feature>
<evidence type="ECO:0000256" key="1">
    <source>
        <dbReference type="SAM" id="Phobius"/>
    </source>
</evidence>
<proteinExistence type="predicted"/>
<feature type="transmembrane region" description="Helical" evidence="1">
    <location>
        <begin position="279"/>
        <end position="301"/>
    </location>
</feature>
<feature type="transmembrane region" description="Helical" evidence="1">
    <location>
        <begin position="240"/>
        <end position="267"/>
    </location>
</feature>
<reference evidence="2" key="1">
    <citation type="journal article" date="2015" name="Nature">
        <title>Complex archaea that bridge the gap between prokaryotes and eukaryotes.</title>
        <authorList>
            <person name="Spang A."/>
            <person name="Saw J.H."/>
            <person name="Jorgensen S.L."/>
            <person name="Zaremba-Niedzwiedzka K."/>
            <person name="Martijn J."/>
            <person name="Lind A.E."/>
            <person name="van Eijk R."/>
            <person name="Schleper C."/>
            <person name="Guy L."/>
            <person name="Ettema T.J."/>
        </authorList>
    </citation>
    <scope>NUCLEOTIDE SEQUENCE</scope>
</reference>
<accession>A0A0F9NG76</accession>
<protein>
    <submittedName>
        <fullName evidence="2">Uncharacterized protein</fullName>
    </submittedName>
</protein>
<evidence type="ECO:0000313" key="2">
    <source>
        <dbReference type="EMBL" id="KKM80397.1"/>
    </source>
</evidence>
<dbReference type="AlphaFoldDB" id="A0A0F9NG76"/>
<feature type="transmembrane region" description="Helical" evidence="1">
    <location>
        <begin position="199"/>
        <end position="219"/>
    </location>
</feature>
<feature type="transmembrane region" description="Helical" evidence="1">
    <location>
        <begin position="357"/>
        <end position="378"/>
    </location>
</feature>
<dbReference type="EMBL" id="LAZR01008192">
    <property type="protein sequence ID" value="KKM80397.1"/>
    <property type="molecule type" value="Genomic_DNA"/>
</dbReference>
<comment type="caution">
    <text evidence="2">The sequence shown here is derived from an EMBL/GenBank/DDBJ whole genome shotgun (WGS) entry which is preliminary data.</text>
</comment>
<name>A0A0F9NG76_9ZZZZ</name>
<feature type="transmembrane region" description="Helical" evidence="1">
    <location>
        <begin position="167"/>
        <end position="187"/>
    </location>
</feature>
<feature type="transmembrane region" description="Helical" evidence="1">
    <location>
        <begin position="322"/>
        <end position="345"/>
    </location>
</feature>
<dbReference type="Pfam" id="PF16962">
    <property type="entry name" value="ABC_export"/>
    <property type="match status" value="1"/>
</dbReference>
<keyword evidence="1" id="KW-0472">Membrane</keyword>
<feature type="transmembrane region" description="Helical" evidence="1">
    <location>
        <begin position="16"/>
        <end position="36"/>
    </location>
</feature>
<organism evidence="2">
    <name type="scientific">marine sediment metagenome</name>
    <dbReference type="NCBI Taxonomy" id="412755"/>
    <lineage>
        <taxon>unclassified sequences</taxon>
        <taxon>metagenomes</taxon>
        <taxon>ecological metagenomes</taxon>
    </lineage>
</organism>
<gene>
    <name evidence="2" type="ORF">LCGC14_1340280</name>
</gene>
<keyword evidence="1" id="KW-1133">Transmembrane helix</keyword>